<evidence type="ECO:0000313" key="1">
    <source>
        <dbReference type="EMBL" id="RWU04493.1"/>
    </source>
</evidence>
<organism evidence="1 2">
    <name type="scientific">Pedobacter chitinilyticus</name>
    <dbReference type="NCBI Taxonomy" id="2233776"/>
    <lineage>
        <taxon>Bacteria</taxon>
        <taxon>Pseudomonadati</taxon>
        <taxon>Bacteroidota</taxon>
        <taxon>Sphingobacteriia</taxon>
        <taxon>Sphingobacteriales</taxon>
        <taxon>Sphingobacteriaceae</taxon>
        <taxon>Pedobacter</taxon>
    </lineage>
</organism>
<name>A0A3S3PFJ0_9SPHI</name>
<sequence>MDENQKNHLKAYGIAYWCIKQQVEVDWLLNYRGGSFLVKQVKAIEDECKIRGVSYEVLPDGKVNAILNEISDPAVNMEMVKLEKAPKIAVYSPKSKLPWDDAVTLVLTYAEIPYDVIYDDDILKDKLVSYDWLHLHHEDFTGQYGRFWSSYRNATWYQEDVKYQEAAAKRNGFKKVSQMKLAVAKRIKEFCVGGGFLFAMCSGTDSFDIALAAEGVDILESMFDGDGMDANAQAKIDYGKSVAFTNFKLDMNPYNYEFSDIDVTQTRNSFNESNDYFTLFDFSAKWDLVPTMLTQNHEKVIKGFMGQTTAFRKSLVKPSITVLGENKAGAEVRYLHGEIGKGQFSFYGGHDPEDYQHQVNDPPTDLNLHPTSPGYRLILNNVLFPAAKKKPQKT</sequence>
<dbReference type="Proteomes" id="UP000284120">
    <property type="component" value="Unassembled WGS sequence"/>
</dbReference>
<dbReference type="RefSeq" id="WP_113649090.1">
    <property type="nucleotide sequence ID" value="NZ_QMHN01000007.1"/>
</dbReference>
<accession>A0A3S3PFJ0</accession>
<dbReference type="AlphaFoldDB" id="A0A3S3PFJ0"/>
<gene>
    <name evidence="1" type="ORF">DPV69_19240</name>
</gene>
<reference evidence="1 2" key="1">
    <citation type="submission" date="2018-06" db="EMBL/GenBank/DDBJ databases">
        <title>Pedobacter endophyticus sp. nov., an endophytic bacterium isolated from a leaf of Triticum aestivum.</title>
        <authorList>
            <person name="Zhang L."/>
        </authorList>
    </citation>
    <scope>NUCLEOTIDE SEQUENCE [LARGE SCALE GENOMIC DNA]</scope>
    <source>
        <strain evidence="1 2">CM134L-2</strain>
    </source>
</reference>
<comment type="caution">
    <text evidence="1">The sequence shown here is derived from an EMBL/GenBank/DDBJ whole genome shotgun (WGS) entry which is preliminary data.</text>
</comment>
<dbReference type="OrthoDB" id="617985at2"/>
<dbReference type="EMBL" id="SAYW01000007">
    <property type="protein sequence ID" value="RWU04493.1"/>
    <property type="molecule type" value="Genomic_DNA"/>
</dbReference>
<keyword evidence="2" id="KW-1185">Reference proteome</keyword>
<proteinExistence type="predicted"/>
<evidence type="ECO:0000313" key="2">
    <source>
        <dbReference type="Proteomes" id="UP000284120"/>
    </source>
</evidence>
<protein>
    <submittedName>
        <fullName evidence="1">Asparagine synthetase B</fullName>
    </submittedName>
</protein>